<reference evidence="1 2" key="1">
    <citation type="journal article" date="2013" name="Genome Res.">
        <title>A second-generation assembly of the Drosophila simulans genome provides new insights into patterns of lineage-specific divergence.</title>
        <authorList>
            <person name="Hu T.T."/>
            <person name="Eisen M.B."/>
            <person name="Thornton K.R."/>
            <person name="Andolfatto P."/>
        </authorList>
    </citation>
    <scope>NUCLEOTIDE SEQUENCE [LARGE SCALE GENOMIC DNA]</scope>
    <source>
        <strain evidence="2">w501</strain>
    </source>
</reference>
<name>A0A0J9REP2_DROSI</name>
<dbReference type="Proteomes" id="UP000035880">
    <property type="component" value="Chromosome 2R"/>
</dbReference>
<dbReference type="AlphaFoldDB" id="A0A0J9REP2"/>
<evidence type="ECO:0000313" key="1">
    <source>
        <dbReference type="EMBL" id="KMY94518.1"/>
    </source>
</evidence>
<gene>
    <name evidence="1" type="primary">Dsim\GD27933</name>
    <name evidence="1" type="ORF">Dsimw501_GD27933</name>
</gene>
<dbReference type="OrthoDB" id="7864182at2759"/>
<organism evidence="1 2">
    <name type="scientific">Drosophila simulans</name>
    <name type="common">Fruit fly</name>
    <dbReference type="NCBI Taxonomy" id="7240"/>
    <lineage>
        <taxon>Eukaryota</taxon>
        <taxon>Metazoa</taxon>
        <taxon>Ecdysozoa</taxon>
        <taxon>Arthropoda</taxon>
        <taxon>Hexapoda</taxon>
        <taxon>Insecta</taxon>
        <taxon>Pterygota</taxon>
        <taxon>Neoptera</taxon>
        <taxon>Endopterygota</taxon>
        <taxon>Diptera</taxon>
        <taxon>Brachycera</taxon>
        <taxon>Muscomorpha</taxon>
        <taxon>Ephydroidea</taxon>
        <taxon>Drosophilidae</taxon>
        <taxon>Drosophila</taxon>
        <taxon>Sophophora</taxon>
    </lineage>
</organism>
<proteinExistence type="predicted"/>
<evidence type="ECO:0000313" key="2">
    <source>
        <dbReference type="Proteomes" id="UP000035880"/>
    </source>
</evidence>
<dbReference type="Bgee" id="FBgn0269223">
    <property type="expression patterns" value="Expressed in male reproductive system and 2 other cell types or tissues"/>
</dbReference>
<dbReference type="KEGG" id="dsi:Dsimw501_GD27933"/>
<accession>A0A0J9REP2</accession>
<dbReference type="EMBL" id="CM002911">
    <property type="protein sequence ID" value="KMY94518.1"/>
    <property type="molecule type" value="Genomic_DNA"/>
</dbReference>
<protein>
    <submittedName>
        <fullName evidence="1">Uncharacterized protein</fullName>
    </submittedName>
</protein>
<sequence length="126" mass="14564">MSWKGASTSDFIFLKRMSSLNGTAPPAELPPCAAGFTWVILMSTCLPDLARTRGRCVYGYYFNEKLKKCMRRRYDKEQKPGVIRQWMTSTTKKPTTARRPCFHREPAYTGKWFGYGSGYGRNETRR</sequence>